<feature type="compositionally biased region" description="Low complexity" evidence="2">
    <location>
        <begin position="130"/>
        <end position="140"/>
    </location>
</feature>
<dbReference type="SMART" id="SM00667">
    <property type="entry name" value="LisH"/>
    <property type="match status" value="1"/>
</dbReference>
<dbReference type="InterPro" id="IPR013320">
    <property type="entry name" value="ConA-like_dom_sf"/>
</dbReference>
<dbReference type="InterPro" id="IPR035782">
    <property type="entry name" value="SPRY_RanBP9/10"/>
</dbReference>
<keyword evidence="6" id="KW-1185">Reference proteome</keyword>
<dbReference type="Gene3D" id="2.60.120.920">
    <property type="match status" value="1"/>
</dbReference>
<dbReference type="Proteomes" id="UP000799438">
    <property type="component" value="Unassembled WGS sequence"/>
</dbReference>
<evidence type="ECO:0000256" key="1">
    <source>
        <dbReference type="ARBA" id="ARBA00002343"/>
    </source>
</evidence>
<dbReference type="InterPro" id="IPR050618">
    <property type="entry name" value="Ubq-SigPath_Reg"/>
</dbReference>
<dbReference type="PROSITE" id="PS50896">
    <property type="entry name" value="LISH"/>
    <property type="match status" value="1"/>
</dbReference>
<dbReference type="SMART" id="SM00449">
    <property type="entry name" value="SPRY"/>
    <property type="match status" value="1"/>
</dbReference>
<evidence type="ECO:0000256" key="2">
    <source>
        <dbReference type="SAM" id="MobiDB-lite"/>
    </source>
</evidence>
<evidence type="ECO:0000259" key="3">
    <source>
        <dbReference type="PROSITE" id="PS50188"/>
    </source>
</evidence>
<dbReference type="PROSITE" id="PS50188">
    <property type="entry name" value="B302_SPRY"/>
    <property type="match status" value="1"/>
</dbReference>
<feature type="domain" description="B30.2/SPRY" evidence="3">
    <location>
        <begin position="156"/>
        <end position="345"/>
    </location>
</feature>
<dbReference type="Pfam" id="PF00622">
    <property type="entry name" value="SPRY"/>
    <property type="match status" value="1"/>
</dbReference>
<sequence length="663" mass="72644">MFRRSSYASVAAGTANNSTNSPFQPTRSGAFSHLINPQSQTGFSAHQSRNHSRQPSRGLDMDGQGGFSGSYRAGAQQFGNGQYGASLELSAPPFFVPSYLKGSRHAERLEEAHKARISAQREPRMGQPSGTGSLSASSSSINLPRMVPSHRGMTHDIIERPPPATHTDDRDKSWPTRWSDDDRSGGLDLLKDGLEVKCGSMSKTHDEALSVRSDHPMPRQCGIYYYEVTVVSKGKEGLIGIGFSGSKVALHRLPGWEPDSWGYHGDDGFSFASTSSGKNYGPKFSTTDVIGCGVNFRNNTAFYTKNGVNLGIAFRHISDKIDLYPSVGVKRPGEHLRTNFGQYPFVYDIDAEVKKEQFAVQREIRQTSVTSLRPPLDETALIHELIAQYLAHDGYVETARAFAAEVREESRALAIGGPSNAKDLEPEEDIDAINRQRIRAAILEGDIDKALKLTTAYYPSVLSDNENIYFKLRCRKFIEMINKSIDAAAPPKPSYKYASNGSSNGASMYEDVFTQQMELDDGITLSGIGNNNGASEAMDMSAEDEESVIIKQKNLFNEIIHYGQELRKEFGDDPRREVKKGLEETLALIAYSDPRESTLAGLLEERERIPVAEGLNSAILVSLGKSSSAALERLCQQTEALIDVLAEDGGSGAFVNVGECLRP</sequence>
<dbReference type="SMART" id="SM00668">
    <property type="entry name" value="CTLH"/>
    <property type="match status" value="1"/>
</dbReference>
<dbReference type="InterPro" id="IPR001870">
    <property type="entry name" value="B30.2/SPRY"/>
</dbReference>
<feature type="region of interest" description="Disordered" evidence="2">
    <location>
        <begin position="1"/>
        <end position="73"/>
    </location>
</feature>
<evidence type="ECO:0000313" key="5">
    <source>
        <dbReference type="EMBL" id="KAF2140030.1"/>
    </source>
</evidence>
<dbReference type="AlphaFoldDB" id="A0A6A6B7K0"/>
<dbReference type="InterPro" id="IPR013144">
    <property type="entry name" value="CRA_dom"/>
</dbReference>
<dbReference type="SUPFAM" id="SSF49899">
    <property type="entry name" value="Concanavalin A-like lectins/glucanases"/>
    <property type="match status" value="1"/>
</dbReference>
<dbReference type="CDD" id="cd12909">
    <property type="entry name" value="SPRY_RanBP9_10"/>
    <property type="match status" value="1"/>
</dbReference>
<proteinExistence type="predicted"/>
<feature type="domain" description="CTLH" evidence="4">
    <location>
        <begin position="431"/>
        <end position="488"/>
    </location>
</feature>
<name>A0A6A6B7K0_9PEZI</name>
<dbReference type="PROSITE" id="PS50897">
    <property type="entry name" value="CTLH"/>
    <property type="match status" value="1"/>
</dbReference>
<organism evidence="5 6">
    <name type="scientific">Aplosporella prunicola CBS 121167</name>
    <dbReference type="NCBI Taxonomy" id="1176127"/>
    <lineage>
        <taxon>Eukaryota</taxon>
        <taxon>Fungi</taxon>
        <taxon>Dikarya</taxon>
        <taxon>Ascomycota</taxon>
        <taxon>Pezizomycotina</taxon>
        <taxon>Dothideomycetes</taxon>
        <taxon>Dothideomycetes incertae sedis</taxon>
        <taxon>Botryosphaeriales</taxon>
        <taxon>Aplosporellaceae</taxon>
        <taxon>Aplosporella</taxon>
    </lineage>
</organism>
<dbReference type="PANTHER" id="PTHR12864">
    <property type="entry name" value="RAN BINDING PROTEIN 9-RELATED"/>
    <property type="match status" value="1"/>
</dbReference>
<dbReference type="RefSeq" id="XP_033395743.1">
    <property type="nucleotide sequence ID" value="XM_033537145.1"/>
</dbReference>
<feature type="compositionally biased region" description="Basic and acidic residues" evidence="2">
    <location>
        <begin position="166"/>
        <end position="182"/>
    </location>
</feature>
<dbReference type="InterPro" id="IPR024964">
    <property type="entry name" value="CTLH/CRA"/>
</dbReference>
<dbReference type="InterPro" id="IPR006594">
    <property type="entry name" value="LisH"/>
</dbReference>
<evidence type="ECO:0000259" key="4">
    <source>
        <dbReference type="PROSITE" id="PS50897"/>
    </source>
</evidence>
<dbReference type="InterPro" id="IPR003877">
    <property type="entry name" value="SPRY_dom"/>
</dbReference>
<dbReference type="EMBL" id="ML995491">
    <property type="protein sequence ID" value="KAF2140030.1"/>
    <property type="molecule type" value="Genomic_DNA"/>
</dbReference>
<protein>
    <submittedName>
        <fullName evidence="5">Uncharacterized protein</fullName>
    </submittedName>
</protein>
<feature type="compositionally biased region" description="Polar residues" evidence="2">
    <location>
        <begin position="14"/>
        <end position="47"/>
    </location>
</feature>
<evidence type="ECO:0000313" key="6">
    <source>
        <dbReference type="Proteomes" id="UP000799438"/>
    </source>
</evidence>
<dbReference type="Pfam" id="PF10607">
    <property type="entry name" value="CTLH"/>
    <property type="match status" value="1"/>
</dbReference>
<dbReference type="InterPro" id="IPR043136">
    <property type="entry name" value="B30.2/SPRY_sf"/>
</dbReference>
<feature type="compositionally biased region" description="Basic and acidic residues" evidence="2">
    <location>
        <begin position="112"/>
        <end position="124"/>
    </location>
</feature>
<feature type="region of interest" description="Disordered" evidence="2">
    <location>
        <begin position="154"/>
        <end position="182"/>
    </location>
</feature>
<comment type="function">
    <text evidence="1">Involved in the proteasome-dependent degradation of fructose-1,6-bisphosphatase.</text>
</comment>
<dbReference type="InterPro" id="IPR006595">
    <property type="entry name" value="CTLH_C"/>
</dbReference>
<gene>
    <name evidence="5" type="ORF">K452DRAFT_231134</name>
</gene>
<reference evidence="5" key="1">
    <citation type="journal article" date="2020" name="Stud. Mycol.">
        <title>101 Dothideomycetes genomes: a test case for predicting lifestyles and emergence of pathogens.</title>
        <authorList>
            <person name="Haridas S."/>
            <person name="Albert R."/>
            <person name="Binder M."/>
            <person name="Bloem J."/>
            <person name="Labutti K."/>
            <person name="Salamov A."/>
            <person name="Andreopoulos B."/>
            <person name="Baker S."/>
            <person name="Barry K."/>
            <person name="Bills G."/>
            <person name="Bluhm B."/>
            <person name="Cannon C."/>
            <person name="Castanera R."/>
            <person name="Culley D."/>
            <person name="Daum C."/>
            <person name="Ezra D."/>
            <person name="Gonzalez J."/>
            <person name="Henrissat B."/>
            <person name="Kuo A."/>
            <person name="Liang C."/>
            <person name="Lipzen A."/>
            <person name="Lutzoni F."/>
            <person name="Magnuson J."/>
            <person name="Mondo S."/>
            <person name="Nolan M."/>
            <person name="Ohm R."/>
            <person name="Pangilinan J."/>
            <person name="Park H.-J."/>
            <person name="Ramirez L."/>
            <person name="Alfaro M."/>
            <person name="Sun H."/>
            <person name="Tritt A."/>
            <person name="Yoshinaga Y."/>
            <person name="Zwiers L.-H."/>
            <person name="Turgeon B."/>
            <person name="Goodwin S."/>
            <person name="Spatafora J."/>
            <person name="Crous P."/>
            <person name="Grigoriev I."/>
        </authorList>
    </citation>
    <scope>NUCLEOTIDE SEQUENCE</scope>
    <source>
        <strain evidence="5">CBS 121167</strain>
    </source>
</reference>
<feature type="region of interest" description="Disordered" evidence="2">
    <location>
        <begin position="112"/>
        <end position="142"/>
    </location>
</feature>
<dbReference type="OrthoDB" id="25503at2759"/>
<dbReference type="GeneID" id="54294641"/>
<accession>A0A6A6B7K0</accession>
<dbReference type="SMART" id="SM00757">
    <property type="entry name" value="CRA"/>
    <property type="match status" value="1"/>
</dbReference>